<dbReference type="GO" id="GO:0019134">
    <property type="term" value="F:glucosamine-1-phosphate N-acetyltransferase activity"/>
    <property type="evidence" value="ECO:0007669"/>
    <property type="project" value="UniProtKB-EC"/>
</dbReference>
<dbReference type="InterPro" id="IPR001451">
    <property type="entry name" value="Hexapep"/>
</dbReference>
<evidence type="ECO:0000256" key="10">
    <source>
        <dbReference type="ARBA" id="ARBA00023268"/>
    </source>
</evidence>
<dbReference type="Proteomes" id="UP000186940">
    <property type="component" value="Unassembled WGS sequence"/>
</dbReference>
<dbReference type="InterPro" id="IPR056729">
    <property type="entry name" value="GMPPB_C"/>
</dbReference>
<comment type="catalytic activity">
    <reaction evidence="13">
        <text>N-acetyl-alpha-D-glucosamine 1-phosphate + UTP + H(+) = UDP-N-acetyl-alpha-D-glucosamine + diphosphate</text>
        <dbReference type="Rhea" id="RHEA:13509"/>
        <dbReference type="ChEBI" id="CHEBI:15378"/>
        <dbReference type="ChEBI" id="CHEBI:33019"/>
        <dbReference type="ChEBI" id="CHEBI:46398"/>
        <dbReference type="ChEBI" id="CHEBI:57705"/>
        <dbReference type="ChEBI" id="CHEBI:57776"/>
        <dbReference type="EC" id="2.7.7.23"/>
    </reaction>
</comment>
<dbReference type="GO" id="GO:0006048">
    <property type="term" value="P:UDP-N-acetylglucosamine biosynthetic process"/>
    <property type="evidence" value="ECO:0007669"/>
    <property type="project" value="UniProtKB-UniPathway"/>
</dbReference>
<dbReference type="Gene3D" id="2.160.10.10">
    <property type="entry name" value="Hexapeptide repeat proteins"/>
    <property type="match status" value="1"/>
</dbReference>
<keyword evidence="11" id="KW-0012">Acyltransferase</keyword>
<dbReference type="SUPFAM" id="SSF53448">
    <property type="entry name" value="Nucleotide-diphospho-sugar transferases"/>
    <property type="match status" value="1"/>
</dbReference>
<dbReference type="Gene3D" id="3.90.550.10">
    <property type="entry name" value="Spore Coat Polysaccharide Biosynthesis Protein SpsA, Chain A"/>
    <property type="match status" value="1"/>
</dbReference>
<sequence>MEAVILAAGEGRRMHPLTYTRPKVMLSVANRPILEHLIVELRKAGVSTVVLVVGYHDDTIRAHFGDGDKWDIEIKYVSQRKQLGTADALRSAAHLLKDRFLVINGDAILEKGDIERIMQEEEMVLGVKEVENPADFGVVEIVDGKVAGILEKPENPPTNLINAGVYCFNEEIFEFIEATPISRRGEYEITDSIQIALDSGIEFKAMNIGRWIDMGYPWDLLDANKALLNDLLAGSDIQGEIEEGAVIQGEIFLSENSIIRSGSYIVGPVMIGRNCDIGPNCYIRPHTSIGDDCHIGAGVEIKNSIIMTGTKVPHLSYVGDSIIGENCNLGAGTKIANLRHDGGDVHATVGDRIISTRRRKFGAVIGDNTKTGINVTINTGTMIGNYVLIAPGAVVEGTIQPFTKVF</sequence>
<dbReference type="UniPathway" id="UPA00113">
    <property type="reaction ID" value="UER00532"/>
</dbReference>
<evidence type="ECO:0000256" key="11">
    <source>
        <dbReference type="ARBA" id="ARBA00023315"/>
    </source>
</evidence>
<protein>
    <recommendedName>
        <fullName evidence="7">Bifunctional protein GlmU</fullName>
        <ecNumber evidence="5">2.3.1.157</ecNumber>
        <ecNumber evidence="6">2.7.7.23</ecNumber>
    </recommendedName>
</protein>
<keyword evidence="17" id="KW-1185">Reference proteome</keyword>
<evidence type="ECO:0000256" key="4">
    <source>
        <dbReference type="ARBA" id="ARBA00007947"/>
    </source>
</evidence>
<keyword evidence="8" id="KW-0808">Transferase</keyword>
<dbReference type="InterPro" id="IPR050065">
    <property type="entry name" value="GlmU-like"/>
</dbReference>
<dbReference type="Pfam" id="PF00132">
    <property type="entry name" value="Hexapep"/>
    <property type="match status" value="1"/>
</dbReference>
<proteinExistence type="inferred from homology"/>
<comment type="catalytic activity">
    <reaction evidence="12">
        <text>alpha-D-glucosamine 1-phosphate + acetyl-CoA = N-acetyl-alpha-D-glucosamine 1-phosphate + CoA + H(+)</text>
        <dbReference type="Rhea" id="RHEA:13725"/>
        <dbReference type="ChEBI" id="CHEBI:15378"/>
        <dbReference type="ChEBI" id="CHEBI:57287"/>
        <dbReference type="ChEBI" id="CHEBI:57288"/>
        <dbReference type="ChEBI" id="CHEBI:57776"/>
        <dbReference type="ChEBI" id="CHEBI:58516"/>
        <dbReference type="EC" id="2.3.1.157"/>
    </reaction>
</comment>
<evidence type="ECO:0000256" key="12">
    <source>
        <dbReference type="ARBA" id="ARBA00048247"/>
    </source>
</evidence>
<organism evidence="16 17">
    <name type="scientific">Candidatus Syntropharchaeum caldarium</name>
    <dbReference type="NCBI Taxonomy" id="1838285"/>
    <lineage>
        <taxon>Archaea</taxon>
        <taxon>Methanobacteriati</taxon>
        <taxon>Methanobacteriota</taxon>
        <taxon>Stenosarchaea group</taxon>
        <taxon>Methanomicrobia</taxon>
        <taxon>Methanosarcinales</taxon>
        <taxon>ANME-2 cluster</taxon>
        <taxon>Candidatus Syntropharchaeum</taxon>
    </lineage>
</organism>
<dbReference type="AlphaFoldDB" id="A0A1F2P8K3"/>
<dbReference type="Pfam" id="PF25087">
    <property type="entry name" value="GMPPB_C"/>
    <property type="match status" value="1"/>
</dbReference>
<evidence type="ECO:0000313" key="17">
    <source>
        <dbReference type="Proteomes" id="UP000186940"/>
    </source>
</evidence>
<evidence type="ECO:0000256" key="9">
    <source>
        <dbReference type="ARBA" id="ARBA00022695"/>
    </source>
</evidence>
<evidence type="ECO:0000256" key="3">
    <source>
        <dbReference type="ARBA" id="ARBA00007707"/>
    </source>
</evidence>
<dbReference type="InterPro" id="IPR005835">
    <property type="entry name" value="NTP_transferase_dom"/>
</dbReference>
<comment type="pathway">
    <text evidence="1">Nucleotide-sugar biosynthesis; UDP-N-acetyl-alpha-D-glucosamine biosynthesis; N-acetyl-alpha-D-glucosamine 1-phosphate from alpha-D-glucosamine 6-phosphate (route II): step 2/2.</text>
</comment>
<evidence type="ECO:0000256" key="1">
    <source>
        <dbReference type="ARBA" id="ARBA00005166"/>
    </source>
</evidence>
<evidence type="ECO:0000256" key="7">
    <source>
        <dbReference type="ARBA" id="ARBA00013414"/>
    </source>
</evidence>
<comment type="similarity">
    <text evidence="3">In the C-terminal section; belongs to the transferase hexapeptide repeat family.</text>
</comment>
<feature type="domain" description="Mannose-1-phosphate guanyltransferase C-terminal" evidence="15">
    <location>
        <begin position="265"/>
        <end position="346"/>
    </location>
</feature>
<dbReference type="InterPro" id="IPR023915">
    <property type="entry name" value="Bifunctiontional_GlmU_arc-type"/>
</dbReference>
<evidence type="ECO:0000256" key="8">
    <source>
        <dbReference type="ARBA" id="ARBA00022679"/>
    </source>
</evidence>
<evidence type="ECO:0000259" key="14">
    <source>
        <dbReference type="Pfam" id="PF00483"/>
    </source>
</evidence>
<dbReference type="STRING" id="1838285.SCAL_001045"/>
<keyword evidence="9" id="KW-0548">Nucleotidyltransferase</keyword>
<name>A0A1F2P8K3_9EURY</name>
<evidence type="ECO:0000256" key="13">
    <source>
        <dbReference type="ARBA" id="ARBA00048493"/>
    </source>
</evidence>
<dbReference type="PATRIC" id="fig|1838285.3.peg.1063"/>
<dbReference type="CDD" id="cd04181">
    <property type="entry name" value="NTP_transferase"/>
    <property type="match status" value="1"/>
</dbReference>
<dbReference type="GO" id="GO:0003977">
    <property type="term" value="F:UDP-N-acetylglucosamine diphosphorylase activity"/>
    <property type="evidence" value="ECO:0007669"/>
    <property type="project" value="UniProtKB-EC"/>
</dbReference>
<dbReference type="EC" id="2.7.7.23" evidence="6"/>
<evidence type="ECO:0000256" key="6">
    <source>
        <dbReference type="ARBA" id="ARBA00012457"/>
    </source>
</evidence>
<dbReference type="Pfam" id="PF00483">
    <property type="entry name" value="NTP_transferase"/>
    <property type="match status" value="1"/>
</dbReference>
<dbReference type="NCBIfam" id="TIGR03992">
    <property type="entry name" value="Arch_glmU"/>
    <property type="match status" value="1"/>
</dbReference>
<dbReference type="InterPro" id="IPR011004">
    <property type="entry name" value="Trimer_LpxA-like_sf"/>
</dbReference>
<evidence type="ECO:0000256" key="2">
    <source>
        <dbReference type="ARBA" id="ARBA00005208"/>
    </source>
</evidence>
<dbReference type="CDD" id="cd05636">
    <property type="entry name" value="LbH_G1P_TT_C_like"/>
    <property type="match status" value="1"/>
</dbReference>
<comment type="pathway">
    <text evidence="2">Nucleotide-sugar biosynthesis; UDP-N-acetyl-alpha-D-glucosamine biosynthesis; UDP-N-acetyl-alpha-D-glucosamine from N-acetyl-alpha-D-glucosamine 1-phosphate: step 1/1.</text>
</comment>
<dbReference type="SUPFAM" id="SSF51161">
    <property type="entry name" value="Trimeric LpxA-like enzymes"/>
    <property type="match status" value="1"/>
</dbReference>
<evidence type="ECO:0000259" key="15">
    <source>
        <dbReference type="Pfam" id="PF25087"/>
    </source>
</evidence>
<gene>
    <name evidence="16" type="ORF">SCAL_001045</name>
</gene>
<reference evidence="16" key="1">
    <citation type="submission" date="2016-05" db="EMBL/GenBank/DDBJ databases">
        <title>Microbial consortia oxidize butane by reversing methanogenesis.</title>
        <authorList>
            <person name="Laso-Perez R."/>
            <person name="Richter M."/>
            <person name="Wegener G."/>
            <person name="Musat F."/>
        </authorList>
    </citation>
    <scope>NUCLEOTIDE SEQUENCE [LARGE SCALE GENOMIC DNA]</scope>
    <source>
        <strain evidence="16">BOX2</strain>
    </source>
</reference>
<feature type="domain" description="Nucleotidyl transferase" evidence="14">
    <location>
        <begin position="3"/>
        <end position="228"/>
    </location>
</feature>
<dbReference type="PANTHER" id="PTHR43584:SF8">
    <property type="entry name" value="N-ACETYLMURAMATE ALPHA-1-PHOSPHATE URIDYLYLTRANSFERASE"/>
    <property type="match status" value="1"/>
</dbReference>
<accession>A0A1F2P8K3</accession>
<evidence type="ECO:0000256" key="5">
    <source>
        <dbReference type="ARBA" id="ARBA00012225"/>
    </source>
</evidence>
<dbReference type="EMBL" id="LYOS01000003">
    <property type="protein sequence ID" value="OFV67670.1"/>
    <property type="molecule type" value="Genomic_DNA"/>
</dbReference>
<dbReference type="PANTHER" id="PTHR43584">
    <property type="entry name" value="NUCLEOTIDYL TRANSFERASE"/>
    <property type="match status" value="1"/>
</dbReference>
<evidence type="ECO:0000313" key="16">
    <source>
        <dbReference type="EMBL" id="OFV67670.1"/>
    </source>
</evidence>
<keyword evidence="10" id="KW-0511">Multifunctional enzyme</keyword>
<comment type="similarity">
    <text evidence="4">In the N-terminal section; belongs to the N-acetylglucosamine-1-phosphate uridyltransferase family.</text>
</comment>
<dbReference type="InterPro" id="IPR029044">
    <property type="entry name" value="Nucleotide-diphossugar_trans"/>
</dbReference>
<dbReference type="EC" id="2.3.1.157" evidence="5"/>
<comment type="caution">
    <text evidence="16">The sequence shown here is derived from an EMBL/GenBank/DDBJ whole genome shotgun (WGS) entry which is preliminary data.</text>
</comment>